<dbReference type="InterPro" id="IPR006365">
    <property type="entry name" value="Cbl_synth_CobL"/>
</dbReference>
<feature type="domain" description="Tetrapyrrole methylase" evidence="6">
    <location>
        <begin position="4"/>
        <end position="191"/>
    </location>
</feature>
<dbReference type="Gene3D" id="3.30.950.10">
    <property type="entry name" value="Methyltransferase, Cobalt-precorrin-4 Transmethylase, Domain 2"/>
    <property type="match status" value="1"/>
</dbReference>
<evidence type="ECO:0000256" key="1">
    <source>
        <dbReference type="ARBA" id="ARBA00004953"/>
    </source>
</evidence>
<evidence type="ECO:0000256" key="3">
    <source>
        <dbReference type="ARBA" id="ARBA00022603"/>
    </source>
</evidence>
<keyword evidence="4" id="KW-0808">Transferase</keyword>
<dbReference type="GO" id="GO:0008276">
    <property type="term" value="F:protein methyltransferase activity"/>
    <property type="evidence" value="ECO:0007669"/>
    <property type="project" value="InterPro"/>
</dbReference>
<evidence type="ECO:0000256" key="4">
    <source>
        <dbReference type="ARBA" id="ARBA00022679"/>
    </source>
</evidence>
<keyword evidence="2" id="KW-0169">Cobalamin biosynthesis</keyword>
<protein>
    <submittedName>
        <fullName evidence="7">Precorrin-6y C5,15-methyltransferase (Decarboxylating) subunit CbiE</fullName>
    </submittedName>
</protein>
<evidence type="ECO:0000256" key="2">
    <source>
        <dbReference type="ARBA" id="ARBA00022573"/>
    </source>
</evidence>
<dbReference type="InterPro" id="IPR014008">
    <property type="entry name" value="Cbl_synth_MTase_CbiT"/>
</dbReference>
<keyword evidence="8" id="KW-1185">Reference proteome</keyword>
<dbReference type="CDD" id="cd02440">
    <property type="entry name" value="AdoMet_MTases"/>
    <property type="match status" value="1"/>
</dbReference>
<dbReference type="Pfam" id="PF00590">
    <property type="entry name" value="TP_methylase"/>
    <property type="match status" value="1"/>
</dbReference>
<dbReference type="InterPro" id="IPR050714">
    <property type="entry name" value="Cobalamin_biosynth_MTase"/>
</dbReference>
<proteinExistence type="predicted"/>
<dbReference type="PANTHER" id="PTHR43182">
    <property type="entry name" value="COBALT-PRECORRIN-6B C(15)-METHYLTRANSFERASE (DECARBOXYLATING)"/>
    <property type="match status" value="1"/>
</dbReference>
<accession>A0A926IAN5</accession>
<dbReference type="PIRSF" id="PIRSF036428">
    <property type="entry name" value="CobL"/>
    <property type="match status" value="1"/>
</dbReference>
<dbReference type="InterPro" id="IPR000878">
    <property type="entry name" value="4pyrrol_Mease"/>
</dbReference>
<dbReference type="InterPro" id="IPR014776">
    <property type="entry name" value="4pyrrole_Mease_sub2"/>
</dbReference>
<evidence type="ECO:0000256" key="5">
    <source>
        <dbReference type="ARBA" id="ARBA00022691"/>
    </source>
</evidence>
<dbReference type="SUPFAM" id="SSF53335">
    <property type="entry name" value="S-adenosyl-L-methionine-dependent methyltransferases"/>
    <property type="match status" value="1"/>
</dbReference>
<dbReference type="Gene3D" id="3.40.50.150">
    <property type="entry name" value="Vaccinia Virus protein VP39"/>
    <property type="match status" value="1"/>
</dbReference>
<dbReference type="GO" id="GO:0032259">
    <property type="term" value="P:methylation"/>
    <property type="evidence" value="ECO:0007669"/>
    <property type="project" value="UniProtKB-KW"/>
</dbReference>
<dbReference type="Proteomes" id="UP000660861">
    <property type="component" value="Unassembled WGS sequence"/>
</dbReference>
<evidence type="ECO:0000313" key="8">
    <source>
        <dbReference type="Proteomes" id="UP000660861"/>
    </source>
</evidence>
<dbReference type="InterPro" id="IPR014777">
    <property type="entry name" value="4pyrrole_Mease_sub1"/>
</dbReference>
<name>A0A926IAN5_9FIRM</name>
<dbReference type="GO" id="GO:0009236">
    <property type="term" value="P:cobalamin biosynthetic process"/>
    <property type="evidence" value="ECO:0007669"/>
    <property type="project" value="UniProtKB-KW"/>
</dbReference>
<dbReference type="InterPro" id="IPR035996">
    <property type="entry name" value="4pyrrol_Methylase_sf"/>
</dbReference>
<dbReference type="CDD" id="cd11644">
    <property type="entry name" value="Precorrin-6Y-MT"/>
    <property type="match status" value="1"/>
</dbReference>
<dbReference type="Pfam" id="PF01135">
    <property type="entry name" value="PCMT"/>
    <property type="match status" value="1"/>
</dbReference>
<sequence length="410" mass="44821">MKRRVILVGTGMGHPSQLTVEAKEALGGCRLLIGAPRLLEEWRGWEGEKCAASLSEDVLRAIEAHPECDPVGVLLSGDVGFYSGAKKLRKLLGDRFVVSSLAGVSAPIYFCAKLGIPWEDVRLCSAHGRDFHPVGELLTHRRVFCLTGGKTKVGDLCETLCRWHMGECRVWVGERLSYPDERITSGTAKEFAKRDFDPLAVLLMENTLPRPELSAPGLPDGFFHRGKTPMTKSEVRCVVLSRLRLKERDIIWDVGAGTGSVSVEAALTARRGFVYAVERNPEAAGLIRKNREKAGAWNLRVVEGEAPGALSSLPAPDKVFIGGSGGNLPEILALIKQRNPRARVVFTAITLETLSAGLEALERLDFGDVEVSQLSVARTERVGRTHMLKGQNPVFILSGEGRTEEEARHD</sequence>
<gene>
    <name evidence="7" type="primary">cbiE</name>
    <name evidence="7" type="ORF">H8709_00430</name>
</gene>
<keyword evidence="3" id="KW-0489">Methyltransferase</keyword>
<comment type="pathway">
    <text evidence="1">Cofactor biosynthesis; adenosylcobalamin biosynthesis.</text>
</comment>
<keyword evidence="5" id="KW-0949">S-adenosyl-L-methionine</keyword>
<reference evidence="7" key="1">
    <citation type="submission" date="2020-08" db="EMBL/GenBank/DDBJ databases">
        <title>Genome public.</title>
        <authorList>
            <person name="Liu C."/>
            <person name="Sun Q."/>
        </authorList>
    </citation>
    <scope>NUCLEOTIDE SEQUENCE</scope>
    <source>
        <strain evidence="7">NSJ-54</strain>
    </source>
</reference>
<dbReference type="Gene3D" id="3.40.1010.10">
    <property type="entry name" value="Cobalt-precorrin-4 Transmethylase, Domain 1"/>
    <property type="match status" value="1"/>
</dbReference>
<dbReference type="InterPro" id="IPR012818">
    <property type="entry name" value="CbiE"/>
</dbReference>
<dbReference type="InterPro" id="IPR029063">
    <property type="entry name" value="SAM-dependent_MTases_sf"/>
</dbReference>
<dbReference type="RefSeq" id="WP_262396402.1">
    <property type="nucleotide sequence ID" value="NZ_JACRTC010000001.1"/>
</dbReference>
<evidence type="ECO:0000259" key="6">
    <source>
        <dbReference type="Pfam" id="PF00590"/>
    </source>
</evidence>
<comment type="caution">
    <text evidence="7">The sequence shown here is derived from an EMBL/GenBank/DDBJ whole genome shotgun (WGS) entry which is preliminary data.</text>
</comment>
<dbReference type="EMBL" id="JACRTC010000001">
    <property type="protein sequence ID" value="MBC8569295.1"/>
    <property type="molecule type" value="Genomic_DNA"/>
</dbReference>
<dbReference type="NCBIfam" id="TIGR02469">
    <property type="entry name" value="CbiT"/>
    <property type="match status" value="1"/>
</dbReference>
<dbReference type="PANTHER" id="PTHR43182:SF1">
    <property type="entry name" value="COBALT-PRECORRIN-7 C(5)-METHYLTRANSFERASE"/>
    <property type="match status" value="1"/>
</dbReference>
<dbReference type="AlphaFoldDB" id="A0A926IAN5"/>
<organism evidence="7 8">
    <name type="scientific">Zongyangia hominis</name>
    <dbReference type="NCBI Taxonomy" id="2763677"/>
    <lineage>
        <taxon>Bacteria</taxon>
        <taxon>Bacillati</taxon>
        <taxon>Bacillota</taxon>
        <taxon>Clostridia</taxon>
        <taxon>Eubacteriales</taxon>
        <taxon>Oscillospiraceae</taxon>
        <taxon>Zongyangia</taxon>
    </lineage>
</organism>
<evidence type="ECO:0000313" key="7">
    <source>
        <dbReference type="EMBL" id="MBC8569295.1"/>
    </source>
</evidence>
<dbReference type="SUPFAM" id="SSF53790">
    <property type="entry name" value="Tetrapyrrole methylase"/>
    <property type="match status" value="1"/>
</dbReference>
<dbReference type="NCBIfam" id="TIGR02467">
    <property type="entry name" value="CbiE"/>
    <property type="match status" value="1"/>
</dbReference>